<dbReference type="InterPro" id="IPR019350">
    <property type="entry name" value="RNA_pol_I-sp_TIF_RRN6-like"/>
</dbReference>
<dbReference type="GO" id="GO:0042790">
    <property type="term" value="P:nucleolar large rRNA transcription by RNA polymerase I"/>
    <property type="evidence" value="ECO:0007669"/>
    <property type="project" value="TreeGrafter"/>
</dbReference>
<feature type="domain" description="RRN6 beta-propeller" evidence="2">
    <location>
        <begin position="110"/>
        <end position="469"/>
    </location>
</feature>
<feature type="domain" description="RRN6 helical bundle" evidence="4">
    <location>
        <begin position="550"/>
        <end position="740"/>
    </location>
</feature>
<organism evidence="5 6">
    <name type="scientific">Cochliobolus heterostrophus (strain C5 / ATCC 48332 / race O)</name>
    <name type="common">Southern corn leaf blight fungus</name>
    <name type="synonym">Bipolaris maydis</name>
    <dbReference type="NCBI Taxonomy" id="701091"/>
    <lineage>
        <taxon>Eukaryota</taxon>
        <taxon>Fungi</taxon>
        <taxon>Dikarya</taxon>
        <taxon>Ascomycota</taxon>
        <taxon>Pezizomycotina</taxon>
        <taxon>Dothideomycetes</taxon>
        <taxon>Pleosporomycetidae</taxon>
        <taxon>Pleosporales</taxon>
        <taxon>Pleosporineae</taxon>
        <taxon>Pleosporaceae</taxon>
        <taxon>Bipolaris</taxon>
    </lineage>
</organism>
<evidence type="ECO:0000259" key="2">
    <source>
        <dbReference type="Pfam" id="PF10214"/>
    </source>
</evidence>
<feature type="compositionally biased region" description="Low complexity" evidence="1">
    <location>
        <begin position="930"/>
        <end position="942"/>
    </location>
</feature>
<name>M2TDA5_COCH5</name>
<gene>
    <name evidence="5" type="ORF">COCHEDRAFT_1165514</name>
</gene>
<dbReference type="STRING" id="701091.M2TDA5"/>
<dbReference type="Pfam" id="PF10214">
    <property type="entry name" value="Rrn6_beta-prop"/>
    <property type="match status" value="1"/>
</dbReference>
<feature type="region of interest" description="Disordered" evidence="1">
    <location>
        <begin position="852"/>
        <end position="948"/>
    </location>
</feature>
<feature type="domain" description="RRN6 K-rich C-terminal" evidence="3">
    <location>
        <begin position="846"/>
        <end position="977"/>
    </location>
</feature>
<dbReference type="EMBL" id="KB445570">
    <property type="protein sequence ID" value="EMD95455.1"/>
    <property type="molecule type" value="Genomic_DNA"/>
</dbReference>
<reference evidence="5 6" key="1">
    <citation type="journal article" date="2012" name="PLoS Pathog.">
        <title>Diverse lifestyles and strategies of plant pathogenesis encoded in the genomes of eighteen Dothideomycetes fungi.</title>
        <authorList>
            <person name="Ohm R.A."/>
            <person name="Feau N."/>
            <person name="Henrissat B."/>
            <person name="Schoch C.L."/>
            <person name="Horwitz B.A."/>
            <person name="Barry K.W."/>
            <person name="Condon B.J."/>
            <person name="Copeland A.C."/>
            <person name="Dhillon B."/>
            <person name="Glaser F."/>
            <person name="Hesse C.N."/>
            <person name="Kosti I."/>
            <person name="LaButti K."/>
            <person name="Lindquist E.A."/>
            <person name="Lucas S."/>
            <person name="Salamov A.A."/>
            <person name="Bradshaw R.E."/>
            <person name="Ciuffetti L."/>
            <person name="Hamelin R.C."/>
            <person name="Kema G.H.J."/>
            <person name="Lawrence C."/>
            <person name="Scott J.A."/>
            <person name="Spatafora J.W."/>
            <person name="Turgeon B.G."/>
            <person name="de Wit P.J.G.M."/>
            <person name="Zhong S."/>
            <person name="Goodwin S.B."/>
            <person name="Grigoriev I.V."/>
        </authorList>
    </citation>
    <scope>NUCLEOTIDE SEQUENCE [LARGE SCALE GENOMIC DNA]</scope>
    <source>
        <strain evidence="6">C5 / ATCC 48332 / race O</strain>
    </source>
</reference>
<reference evidence="6" key="2">
    <citation type="journal article" date="2013" name="PLoS Genet.">
        <title>Comparative genome structure, secondary metabolite, and effector coding capacity across Cochliobolus pathogens.</title>
        <authorList>
            <person name="Condon B.J."/>
            <person name="Leng Y."/>
            <person name="Wu D."/>
            <person name="Bushley K.E."/>
            <person name="Ohm R.A."/>
            <person name="Otillar R."/>
            <person name="Martin J."/>
            <person name="Schackwitz W."/>
            <person name="Grimwood J."/>
            <person name="MohdZainudin N."/>
            <person name="Xue C."/>
            <person name="Wang R."/>
            <person name="Manning V.A."/>
            <person name="Dhillon B."/>
            <person name="Tu Z.J."/>
            <person name="Steffenson B.J."/>
            <person name="Salamov A."/>
            <person name="Sun H."/>
            <person name="Lowry S."/>
            <person name="LaButti K."/>
            <person name="Han J."/>
            <person name="Copeland A."/>
            <person name="Lindquist E."/>
            <person name="Barry K."/>
            <person name="Schmutz J."/>
            <person name="Baker S.E."/>
            <person name="Ciuffetti L.M."/>
            <person name="Grigoriev I.V."/>
            <person name="Zhong S."/>
            <person name="Turgeon B.G."/>
        </authorList>
    </citation>
    <scope>NUCLEOTIDE SEQUENCE [LARGE SCALE GENOMIC DNA]</scope>
    <source>
        <strain evidence="6">C5 / ATCC 48332 / race O</strain>
    </source>
</reference>
<dbReference type="Proteomes" id="UP000016936">
    <property type="component" value="Unassembled WGS sequence"/>
</dbReference>
<evidence type="ECO:0000256" key="1">
    <source>
        <dbReference type="SAM" id="MobiDB-lite"/>
    </source>
</evidence>
<dbReference type="eggNOG" id="ENOG502RXX5">
    <property type="taxonomic scope" value="Eukaryota"/>
</dbReference>
<dbReference type="HOGENOM" id="CLU_005807_1_0_1"/>
<dbReference type="OrthoDB" id="4090074at2759"/>
<evidence type="ECO:0000313" key="6">
    <source>
        <dbReference type="Proteomes" id="UP000016936"/>
    </source>
</evidence>
<dbReference type="PANTHER" id="PTHR28221:SF2">
    <property type="entry name" value="RNA POLYMERASE I-SPECIFIC TRANSCRIPTION INITIATION FACTOR RRN6"/>
    <property type="match status" value="1"/>
</dbReference>
<dbReference type="PANTHER" id="PTHR28221">
    <property type="entry name" value="RNA POLYMERASE I-SPECIFIC TRANSCRIPTION INITIATION FACTOR RRN6"/>
    <property type="match status" value="1"/>
</dbReference>
<dbReference type="InterPro" id="IPR048536">
    <property type="entry name" value="Rrn6_K-rich"/>
</dbReference>
<feature type="compositionally biased region" description="Low complexity" evidence="1">
    <location>
        <begin position="781"/>
        <end position="790"/>
    </location>
</feature>
<dbReference type="Pfam" id="PF11578">
    <property type="entry name" value="DUF3237"/>
    <property type="match status" value="1"/>
</dbReference>
<dbReference type="GO" id="GO:0001179">
    <property type="term" value="F:RNA polymerase I general transcription initiation factor binding"/>
    <property type="evidence" value="ECO:0007669"/>
    <property type="project" value="TreeGrafter"/>
</dbReference>
<protein>
    <submittedName>
        <fullName evidence="5">Uncharacterized protein</fullName>
    </submittedName>
</protein>
<dbReference type="AlphaFoldDB" id="M2TDA5"/>
<dbReference type="InterPro" id="IPR048537">
    <property type="entry name" value="RRN6_HB"/>
</dbReference>
<dbReference type="Gene3D" id="2.40.160.20">
    <property type="match status" value="1"/>
</dbReference>
<dbReference type="GO" id="GO:0070860">
    <property type="term" value="C:RNA polymerase I core factor complex"/>
    <property type="evidence" value="ECO:0007669"/>
    <property type="project" value="TreeGrafter"/>
</dbReference>
<dbReference type="InterPro" id="IPR048535">
    <property type="entry name" value="RRN6_beta-prop"/>
</dbReference>
<sequence>MADKLSGDLNYGYPGTAIYDLENSEWLFERQYTAKKFRQIRTLEGLRLVDTLATTPIQLVHPQTSANKTSTQEEARNLVQDIPEIAAAAAILPDLGLVSAAISKTTSVYDPLVGSLLSFGSITLEDRYEGARQVAALPVGEAGNILQLAVLNKERLGWGMVRKTWIDGSTLKEAERGYWNEDAAPIQQICFSQSEDRSSLLAVRLPTRTVFFHPICFRQARANGSSAFYELPPSTIDTRPIFSIDKESTGGYTHCHVAFNPSFQSQFAIVDQSPMWSVWEIDRSRKSEAYIPSCLVRGRITSSETEDVLGEDGWARVLWVADVNTLLVCNRRHLSIVSIKGGEPKYLACPTFLNQRSAEWFLDAKLHPKHANQVFILTSTRLILVLVNSLAEESGSAEKSVTTVLASWTHFRDAEDFTLQTTVQMLSEDESCLVLYSQLNNLIQVYTFVEHPVGGSSMVACSDPGILDLTIDGSDRIANLYMEPMQQGGIRMDADFFRLFVVLSTSSIHELVIYTARSSTQESFATEEAVEDFTRSMIRRPRVGISKTEVVNKEDEIIVPDGLDVLDVPSSKIPSRILKSDQVLGDAPVQTTRNNELLYEALQCAESPESNVEYSLDITAVLGEVKQMLADDPDSVPLPIGTLMEYANTKLQIPDVDEASSNLQDLLAENEENALFLQRIASAQTLGLAEEEDDPTISDIYDTLLETWVAPLPPTVPSRVRQSKEQIARGIAAEVLFSSLRIREHELEAAITGSRLGLSQDRGIALPILPSRPRNGDFHFPSQLSSSQQLPTPPQSSVPPSSLPGSSPPVLPVTQSALQDPLARLGKHLRNRNPSKDSVGIGANASRILRQWQAGDDPNSYNWTATERDLQPEDMDEESQRQREKERKAKERRERRQQREDELARAKTASQPLLFPRSSPGPMLSGMVNSSQIPMQSQIPSQEPVSSSGFIVPQSQIEPGKFGGRLEKNKMKKKKKRLVLPPLLHYFDTILIKFSTSVLHLSRCLSLHILTTFTDSEMSGFPSLQPAFTVRVEIDAPMQVGGQSGPQLAIVPMTSGTVKSEEGFEPKLDGVLHGVGYDYIHNDADGANMRLDVRSQVKNHDGTVLAMYYKGTVKLTPSVGAILTGAPDAKTTEYGDSFVNFSFETGNPKYAELQNGTYVAAGHFVKEAGNPGTIVEYKVSKVVYKA</sequence>
<dbReference type="Pfam" id="PF20639">
    <property type="entry name" value="Rrn6_K-rich"/>
    <property type="match status" value="1"/>
</dbReference>
<evidence type="ECO:0000259" key="4">
    <source>
        <dbReference type="Pfam" id="PF20640"/>
    </source>
</evidence>
<evidence type="ECO:0000313" key="5">
    <source>
        <dbReference type="EMBL" id="EMD95455.1"/>
    </source>
</evidence>
<evidence type="ECO:0000259" key="3">
    <source>
        <dbReference type="Pfam" id="PF20639"/>
    </source>
</evidence>
<feature type="region of interest" description="Disordered" evidence="1">
    <location>
        <begin position="767"/>
        <end position="813"/>
    </location>
</feature>
<keyword evidence="6" id="KW-1185">Reference proteome</keyword>
<dbReference type="OMA" id="DLPMTQV"/>
<dbReference type="Pfam" id="PF20640">
    <property type="entry name" value="Rrn6_HB"/>
    <property type="match status" value="1"/>
</dbReference>
<dbReference type="GO" id="GO:0001163">
    <property type="term" value="F:RNA polymerase I transcription regulatory region sequence-specific DNA binding"/>
    <property type="evidence" value="ECO:0007669"/>
    <property type="project" value="TreeGrafter"/>
</dbReference>
<proteinExistence type="predicted"/>
<feature type="compositionally biased region" description="Basic and acidic residues" evidence="1">
    <location>
        <begin position="878"/>
        <end position="905"/>
    </location>
</feature>
<accession>M2TDA5</accession>